<dbReference type="RefSeq" id="WP_168056993.1">
    <property type="nucleotide sequence ID" value="NZ_JAAOZT010000013.1"/>
</dbReference>
<accession>A0A840S0I1</accession>
<comment type="caution">
    <text evidence="2">The sequence shown here is derived from an EMBL/GenBank/DDBJ whole genome shotgun (WGS) entry which is preliminary data.</text>
</comment>
<dbReference type="Pfam" id="PF13628">
    <property type="entry name" value="DUF4142"/>
    <property type="match status" value="1"/>
</dbReference>
<evidence type="ECO:0000313" key="3">
    <source>
        <dbReference type="Proteomes" id="UP000571084"/>
    </source>
</evidence>
<dbReference type="InterPro" id="IPR025419">
    <property type="entry name" value="DUF4142"/>
</dbReference>
<evidence type="ECO:0000259" key="1">
    <source>
        <dbReference type="Pfam" id="PF13628"/>
    </source>
</evidence>
<feature type="domain" description="DUF4142" evidence="1">
    <location>
        <begin position="50"/>
        <end position="186"/>
    </location>
</feature>
<name>A0A840S0I1_9BURK</name>
<dbReference type="AlphaFoldDB" id="A0A840S0I1"/>
<dbReference type="Proteomes" id="UP000571084">
    <property type="component" value="Unassembled WGS sequence"/>
</dbReference>
<dbReference type="EMBL" id="JACHHQ010000011">
    <property type="protein sequence ID" value="MBB5202150.1"/>
    <property type="molecule type" value="Genomic_DNA"/>
</dbReference>
<dbReference type="PANTHER" id="PTHR38593:SF1">
    <property type="entry name" value="BLR2558 PROTEIN"/>
    <property type="match status" value="1"/>
</dbReference>
<sequence>MTNLSRPSIRAFPTASPYKMLKMLGITVLVVGATTLSTVNVRAADSLARSDKSFLTEAAESGHAEINASQIALQKSSDAEVKTFAQKMIDDHTKVADDLQKLAASKGVTLPPGPSVAAKAKIVMMGKLSGHTFDKQYADVIGVSAHKDTVNLFKKTSTNAKDGDIKQFAATNLPALQEHLTMATQLKTSVDAKK</sequence>
<protein>
    <submittedName>
        <fullName evidence="2">Putative membrane protein</fullName>
    </submittedName>
</protein>
<evidence type="ECO:0000313" key="2">
    <source>
        <dbReference type="EMBL" id="MBB5202150.1"/>
    </source>
</evidence>
<dbReference type="PANTHER" id="PTHR38593">
    <property type="entry name" value="BLR2558 PROTEIN"/>
    <property type="match status" value="1"/>
</dbReference>
<proteinExistence type="predicted"/>
<gene>
    <name evidence="2" type="ORF">HNR39_004014</name>
</gene>
<dbReference type="Gene3D" id="1.20.1260.10">
    <property type="match status" value="1"/>
</dbReference>
<keyword evidence="3" id="KW-1185">Reference proteome</keyword>
<organism evidence="2 3">
    <name type="scientific">Glaciimonas immobilis</name>
    <dbReference type="NCBI Taxonomy" id="728004"/>
    <lineage>
        <taxon>Bacteria</taxon>
        <taxon>Pseudomonadati</taxon>
        <taxon>Pseudomonadota</taxon>
        <taxon>Betaproteobacteria</taxon>
        <taxon>Burkholderiales</taxon>
        <taxon>Oxalobacteraceae</taxon>
        <taxon>Glaciimonas</taxon>
    </lineage>
</organism>
<dbReference type="InterPro" id="IPR012347">
    <property type="entry name" value="Ferritin-like"/>
</dbReference>
<reference evidence="2 3" key="1">
    <citation type="submission" date="2020-08" db="EMBL/GenBank/DDBJ databases">
        <title>Genomic Encyclopedia of Type Strains, Phase IV (KMG-IV): sequencing the most valuable type-strain genomes for metagenomic binning, comparative biology and taxonomic classification.</title>
        <authorList>
            <person name="Goeker M."/>
        </authorList>
    </citation>
    <scope>NUCLEOTIDE SEQUENCE [LARGE SCALE GENOMIC DNA]</scope>
    <source>
        <strain evidence="2 3">DSM 23240</strain>
    </source>
</reference>